<feature type="region of interest" description="Disordered" evidence="1">
    <location>
        <begin position="384"/>
        <end position="527"/>
    </location>
</feature>
<proteinExistence type="predicted"/>
<dbReference type="EMBL" id="CAJHJG010005403">
    <property type="protein sequence ID" value="CAD6949914.1"/>
    <property type="molecule type" value="Genomic_DNA"/>
</dbReference>
<name>A0ABN7J3I8_9BASI</name>
<reference evidence="3" key="1">
    <citation type="submission" date="2020-10" db="EMBL/GenBank/DDBJ databases">
        <authorList>
            <person name="Sedaghatjoo S."/>
        </authorList>
    </citation>
    <scope>NUCLEOTIDE SEQUENCE</scope>
    <source>
        <strain evidence="3">AZH3</strain>
    </source>
</reference>
<protein>
    <recommendedName>
        <fullName evidence="5">Feruloyl esterase</fullName>
    </recommendedName>
</protein>
<comment type="caution">
    <text evidence="3">The sequence shown here is derived from an EMBL/GenBank/DDBJ whole genome shotgun (WGS) entry which is preliminary data.</text>
</comment>
<feature type="non-terminal residue" evidence="3">
    <location>
        <position position="1"/>
    </location>
</feature>
<dbReference type="SUPFAM" id="SSF53474">
    <property type="entry name" value="alpha/beta-Hydrolases"/>
    <property type="match status" value="1"/>
</dbReference>
<keyword evidence="2" id="KW-0732">Signal</keyword>
<dbReference type="InterPro" id="IPR029058">
    <property type="entry name" value="AB_hydrolase_fold"/>
</dbReference>
<dbReference type="Gene3D" id="3.40.50.1820">
    <property type="entry name" value="alpha/beta hydrolase"/>
    <property type="match status" value="1"/>
</dbReference>
<feature type="chain" id="PRO_5046807210" description="Feruloyl esterase" evidence="2">
    <location>
        <begin position="39"/>
        <end position="527"/>
    </location>
</feature>
<sequence>TNVFPTETLIRHTMVRLSSTASLLLLAVAAIFPTSTVADNPVFATNAADIQKPQTDGVRTWRTYASSDSSSQLWNISTVLPSKSFKSSTGIGMFGYNIIWRGEARNTSRPLMVAFGSSATRCDDITDLACVLSKGLSLGWPWLIRSNGAFAKAILEDAGMAIVIPVSPTCYNTTRTTPVGANCGITNKNHILRHYRPDVVIDVLSRVQQTFGFDTNSVVASGISMGGRGALRLGTAYPLRAISVLGGGLEVNANKYMKSLPWNGGDCGEGCYSLNFVNVGGTSCKTKVPETMLVANKFASIPVQIYGSPADTIANLTTMIRPACTAINNAGGKCKLTVVSKVPGTNGVPGHKELCSRSWTLADFNFLVAGYGGKPVVLGGPASSTSLTTTTTSTTATSSDSSTPTSVTSTTDSSTPTTVESTTDSSTPTSTDLIPTTDSSTFTSTSVAPTSTDVVSTTDSSTLSSTNVAHTTDISTPTSAASTSDSSTPTDVASTTDSSSSSETATATAAPTGSSSSDSGTGADMAP</sequence>
<gene>
    <name evidence="3" type="ORF">JKIAZH3_G7741</name>
</gene>
<feature type="signal peptide" evidence="2">
    <location>
        <begin position="1"/>
        <end position="38"/>
    </location>
</feature>
<evidence type="ECO:0008006" key="5">
    <source>
        <dbReference type="Google" id="ProtNLM"/>
    </source>
</evidence>
<dbReference type="Proteomes" id="UP000836402">
    <property type="component" value="Unassembled WGS sequence"/>
</dbReference>
<organism evidence="3 4">
    <name type="scientific">Tilletia caries</name>
    <name type="common">wheat bunt fungus</name>
    <dbReference type="NCBI Taxonomy" id="13290"/>
    <lineage>
        <taxon>Eukaryota</taxon>
        <taxon>Fungi</taxon>
        <taxon>Dikarya</taxon>
        <taxon>Basidiomycota</taxon>
        <taxon>Ustilaginomycotina</taxon>
        <taxon>Exobasidiomycetes</taxon>
        <taxon>Tilletiales</taxon>
        <taxon>Tilletiaceae</taxon>
        <taxon>Tilletia</taxon>
    </lineage>
</organism>
<evidence type="ECO:0000256" key="2">
    <source>
        <dbReference type="SAM" id="SignalP"/>
    </source>
</evidence>
<keyword evidence="4" id="KW-1185">Reference proteome</keyword>
<evidence type="ECO:0000256" key="1">
    <source>
        <dbReference type="SAM" id="MobiDB-lite"/>
    </source>
</evidence>
<accession>A0ABN7J3I8</accession>
<evidence type="ECO:0000313" key="3">
    <source>
        <dbReference type="EMBL" id="CAD6949914.1"/>
    </source>
</evidence>
<evidence type="ECO:0000313" key="4">
    <source>
        <dbReference type="Proteomes" id="UP000836402"/>
    </source>
</evidence>